<reference evidence="2 3" key="1">
    <citation type="submission" date="2016-04" db="EMBL/GenBank/DDBJ databases">
        <title>Chloroflexus islandicus sp. nov., a thermophilic filamentous anoxygenic phototrophic bacterium from geyser Strokkur (Iceland).</title>
        <authorList>
            <person name="Gaisin V.A."/>
            <person name="Kalashnikov A.M."/>
            <person name="Sukhacheva M.V."/>
            <person name="Grouzdev D.S."/>
            <person name="Ivanov T.M."/>
            <person name="Kuznetsov B."/>
            <person name="Gorlenko V.M."/>
        </authorList>
    </citation>
    <scope>NUCLEOTIDE SEQUENCE [LARGE SCALE GENOMIC DNA]</scope>
    <source>
        <strain evidence="3">isl-2</strain>
    </source>
</reference>
<dbReference type="Proteomes" id="UP000078287">
    <property type="component" value="Unassembled WGS sequence"/>
</dbReference>
<dbReference type="InterPro" id="IPR011049">
    <property type="entry name" value="Serralysin-like_metalloprot_C"/>
</dbReference>
<feature type="chain" id="PRO_5008091920" evidence="1">
    <location>
        <begin position="25"/>
        <end position="485"/>
    </location>
</feature>
<name>A0A178MG08_9CHLR</name>
<dbReference type="AlphaFoldDB" id="A0A178MG08"/>
<evidence type="ECO:0000313" key="3">
    <source>
        <dbReference type="Proteomes" id="UP000078287"/>
    </source>
</evidence>
<comment type="caution">
    <text evidence="2">The sequence shown here is derived from an EMBL/GenBank/DDBJ whole genome shotgun (WGS) entry which is preliminary data.</text>
</comment>
<organism evidence="2 3">
    <name type="scientific">Chloroflexus islandicus</name>
    <dbReference type="NCBI Taxonomy" id="1707952"/>
    <lineage>
        <taxon>Bacteria</taxon>
        <taxon>Bacillati</taxon>
        <taxon>Chloroflexota</taxon>
        <taxon>Chloroflexia</taxon>
        <taxon>Chloroflexales</taxon>
        <taxon>Chloroflexineae</taxon>
        <taxon>Chloroflexaceae</taxon>
        <taxon>Chloroflexus</taxon>
    </lineage>
</organism>
<dbReference type="EMBL" id="LWQS01000039">
    <property type="protein sequence ID" value="OAN47067.1"/>
    <property type="molecule type" value="Genomic_DNA"/>
</dbReference>
<dbReference type="OrthoDB" id="141365at2"/>
<proteinExistence type="predicted"/>
<keyword evidence="1" id="KW-0732">Signal</keyword>
<accession>A0A178MG08</accession>
<feature type="signal peptide" evidence="1">
    <location>
        <begin position="1"/>
        <end position="24"/>
    </location>
</feature>
<gene>
    <name evidence="2" type="ORF">A6A03_10600</name>
</gene>
<dbReference type="STRING" id="1707952.A6A03_10600"/>
<evidence type="ECO:0000313" key="2">
    <source>
        <dbReference type="EMBL" id="OAN47067.1"/>
    </source>
</evidence>
<evidence type="ECO:0000256" key="1">
    <source>
        <dbReference type="SAM" id="SignalP"/>
    </source>
</evidence>
<keyword evidence="3" id="KW-1185">Reference proteome</keyword>
<sequence length="485" mass="47820">MKRTAAILAVIVLSVMGLGLSRTAAQSGAPGLQAALGTAFTYQGRLTQSSGPVNGTCDVEFRLFDDATAGTQIGSTQTKTNVTVTNGVFTVALDFGATAFNGDARWLAISVRCPAGSGSYTALSPRQPLTPAPYALALPGLRTQPNATSPNLIGGFSGNSITNGVVGSAIGGGGGNVFPNRVTDDYSVVSGGYNNQAGDNAGTTSDRPYATVGGGVGNTASGEGATIGGGGYNIANAIGTAIGGGNGNNATGSFATIGGGIGNNASGSYATVGGGNQNTASGAYTVIGGGNQNTASEVEATVGGGNTNQASGRQSTVSGGYQNIASGIFATVPGGAGAAAANFGQMAYASGSFFSPGDAQTSTYVLRNLTDGSTTAVELFLDGSAQRIAISDDRTVVFEALIVGQRPDGASAGFRLSGVIANINGTTSLLGVTPLESLGSTPAASSWTVIVLADDPSDSLRFVVTTSATFTAWVATVRTVEVSVD</sequence>
<dbReference type="Gene3D" id="2.150.10.10">
    <property type="entry name" value="Serralysin-like metalloprotease, C-terminal"/>
    <property type="match status" value="1"/>
</dbReference>
<protein>
    <submittedName>
        <fullName evidence="2">Uncharacterized protein</fullName>
    </submittedName>
</protein>
<dbReference type="RefSeq" id="WP_066784696.1">
    <property type="nucleotide sequence ID" value="NZ_LWQS01000039.1"/>
</dbReference>